<dbReference type="GO" id="GO:0006433">
    <property type="term" value="P:prolyl-tRNA aminoacylation"/>
    <property type="evidence" value="ECO:0007669"/>
    <property type="project" value="UniProtKB-UniRule"/>
</dbReference>
<dbReference type="Gene3D" id="3.30.110.30">
    <property type="entry name" value="C-terminal domain of ProRS"/>
    <property type="match status" value="1"/>
</dbReference>
<dbReference type="GO" id="GO:0005737">
    <property type="term" value="C:cytoplasm"/>
    <property type="evidence" value="ECO:0007669"/>
    <property type="project" value="UniProtKB-SubCell"/>
</dbReference>
<keyword evidence="4 8" id="KW-0067">ATP-binding</keyword>
<keyword evidence="2 8" id="KW-0436">Ligase</keyword>
<dbReference type="NCBIfam" id="TIGR00408">
    <property type="entry name" value="proS_fam_I"/>
    <property type="match status" value="1"/>
</dbReference>
<evidence type="ECO:0000256" key="9">
    <source>
        <dbReference type="SAM" id="MobiDB-lite"/>
    </source>
</evidence>
<dbReference type="FunFam" id="3.30.930.10:FF:000037">
    <property type="entry name" value="Proline--tRNA ligase"/>
    <property type="match status" value="1"/>
</dbReference>
<dbReference type="HAMAP" id="MF_01571">
    <property type="entry name" value="Pro_tRNA_synth_type3"/>
    <property type="match status" value="1"/>
</dbReference>
<dbReference type="EC" id="6.1.1.15" evidence="8"/>
<dbReference type="InterPro" id="IPR045864">
    <property type="entry name" value="aa-tRNA-synth_II/BPL/LPL"/>
</dbReference>
<dbReference type="InterPro" id="IPR036621">
    <property type="entry name" value="Anticodon-bd_dom_sf"/>
</dbReference>
<dbReference type="Gene3D" id="3.30.930.10">
    <property type="entry name" value="Bira Bifunctional Protein, Domain 2"/>
    <property type="match status" value="1"/>
</dbReference>
<accession>A0AAT9FIN4</accession>
<comment type="similarity">
    <text evidence="8">Belongs to the class-II aminoacyl-tRNA synthetase family. ProS type 3 subfamily.</text>
</comment>
<dbReference type="InterPro" id="IPR002314">
    <property type="entry name" value="aa-tRNA-synt_IIb"/>
</dbReference>
<organism evidence="11">
    <name type="scientific">Oceaniferula spumae</name>
    <dbReference type="NCBI Taxonomy" id="2979115"/>
    <lineage>
        <taxon>Bacteria</taxon>
        <taxon>Pseudomonadati</taxon>
        <taxon>Verrucomicrobiota</taxon>
        <taxon>Verrucomicrobiia</taxon>
        <taxon>Verrucomicrobiales</taxon>
        <taxon>Verrucomicrobiaceae</taxon>
        <taxon>Oceaniferula</taxon>
    </lineage>
</organism>
<proteinExistence type="inferred from homology"/>
<dbReference type="GO" id="GO:0005524">
    <property type="term" value="F:ATP binding"/>
    <property type="evidence" value="ECO:0007669"/>
    <property type="project" value="UniProtKB-UniRule"/>
</dbReference>
<feature type="domain" description="Aminoacyl-transfer RNA synthetases class-II family profile" evidence="10">
    <location>
        <begin position="54"/>
        <end position="308"/>
    </location>
</feature>
<evidence type="ECO:0000256" key="7">
    <source>
        <dbReference type="ARBA" id="ARBA00047671"/>
    </source>
</evidence>
<evidence type="ECO:0000313" key="11">
    <source>
        <dbReference type="EMBL" id="BDS05931.1"/>
    </source>
</evidence>
<name>A0AAT9FIN4_9BACT</name>
<dbReference type="PROSITE" id="PS50862">
    <property type="entry name" value="AA_TRNA_LIGASE_II"/>
    <property type="match status" value="1"/>
</dbReference>
<keyword evidence="1 8" id="KW-0963">Cytoplasm</keyword>
<dbReference type="Gene3D" id="3.40.50.800">
    <property type="entry name" value="Anticodon-binding domain"/>
    <property type="match status" value="1"/>
</dbReference>
<dbReference type="KEGG" id="osu:NT6N_09710"/>
<dbReference type="Pfam" id="PF03129">
    <property type="entry name" value="HGTP_anticodon"/>
    <property type="match status" value="1"/>
</dbReference>
<dbReference type="SUPFAM" id="SSF55681">
    <property type="entry name" value="Class II aaRS and biotin synthetases"/>
    <property type="match status" value="1"/>
</dbReference>
<dbReference type="PANTHER" id="PTHR43382:SF2">
    <property type="entry name" value="BIFUNCTIONAL GLUTAMATE_PROLINE--TRNA LIGASE"/>
    <property type="match status" value="1"/>
</dbReference>
<keyword evidence="5 8" id="KW-0648">Protein biosynthesis</keyword>
<dbReference type="EMBL" id="AP026866">
    <property type="protein sequence ID" value="BDS05931.1"/>
    <property type="molecule type" value="Genomic_DNA"/>
</dbReference>
<evidence type="ECO:0000259" key="10">
    <source>
        <dbReference type="PROSITE" id="PS50862"/>
    </source>
</evidence>
<evidence type="ECO:0000256" key="6">
    <source>
        <dbReference type="ARBA" id="ARBA00023146"/>
    </source>
</evidence>
<dbReference type="PANTHER" id="PTHR43382">
    <property type="entry name" value="PROLYL-TRNA SYNTHETASE"/>
    <property type="match status" value="1"/>
</dbReference>
<feature type="compositionally biased region" description="Polar residues" evidence="9">
    <location>
        <begin position="1"/>
        <end position="18"/>
    </location>
</feature>
<evidence type="ECO:0000256" key="5">
    <source>
        <dbReference type="ARBA" id="ARBA00022917"/>
    </source>
</evidence>
<evidence type="ECO:0000256" key="8">
    <source>
        <dbReference type="HAMAP-Rule" id="MF_01571"/>
    </source>
</evidence>
<reference evidence="11" key="1">
    <citation type="submission" date="2024-07" db="EMBL/GenBank/DDBJ databases">
        <title>Complete genome sequence of Verrucomicrobiaceae bacterium NT6N.</title>
        <authorList>
            <person name="Huang C."/>
            <person name="Takami H."/>
            <person name="Hamasaki K."/>
        </authorList>
    </citation>
    <scope>NUCLEOTIDE SEQUENCE</scope>
    <source>
        <strain evidence="11">NT6N</strain>
    </source>
</reference>
<feature type="region of interest" description="Disordered" evidence="9">
    <location>
        <begin position="1"/>
        <end position="20"/>
    </location>
</feature>
<keyword evidence="3 8" id="KW-0547">Nucleotide-binding</keyword>
<evidence type="ECO:0000256" key="3">
    <source>
        <dbReference type="ARBA" id="ARBA00022741"/>
    </source>
</evidence>
<keyword evidence="6 8" id="KW-0030">Aminoacyl-tRNA synthetase</keyword>
<dbReference type="SMART" id="SM00946">
    <property type="entry name" value="ProRS-C_1"/>
    <property type="match status" value="1"/>
</dbReference>
<dbReference type="InterPro" id="IPR006195">
    <property type="entry name" value="aa-tRNA-synth_II"/>
</dbReference>
<dbReference type="SUPFAM" id="SSF52954">
    <property type="entry name" value="Class II aaRS ABD-related"/>
    <property type="match status" value="1"/>
</dbReference>
<dbReference type="GO" id="GO:0004827">
    <property type="term" value="F:proline-tRNA ligase activity"/>
    <property type="evidence" value="ECO:0007669"/>
    <property type="project" value="UniProtKB-UniRule"/>
</dbReference>
<evidence type="ECO:0000256" key="1">
    <source>
        <dbReference type="ARBA" id="ARBA00022490"/>
    </source>
</evidence>
<dbReference type="Pfam" id="PF00587">
    <property type="entry name" value="tRNA-synt_2b"/>
    <property type="match status" value="1"/>
</dbReference>
<evidence type="ECO:0000256" key="4">
    <source>
        <dbReference type="ARBA" id="ARBA00022840"/>
    </source>
</evidence>
<dbReference type="AlphaFoldDB" id="A0AAT9FIN4"/>
<dbReference type="InterPro" id="IPR016061">
    <property type="entry name" value="Pro-tRNA_ligase_II_C"/>
</dbReference>
<dbReference type="Pfam" id="PF09180">
    <property type="entry name" value="ProRS-C_1"/>
    <property type="match status" value="1"/>
</dbReference>
<protein>
    <recommendedName>
        <fullName evidence="8">Proline--tRNA ligase</fullName>
        <ecNumber evidence="8">6.1.1.15</ecNumber>
    </recommendedName>
    <alternativeName>
        <fullName evidence="8">Prolyl-tRNA synthetase</fullName>
        <shortName evidence="8">ProRS</shortName>
    </alternativeName>
</protein>
<dbReference type="SUPFAM" id="SSF64586">
    <property type="entry name" value="C-terminal domain of ProRS"/>
    <property type="match status" value="1"/>
</dbReference>
<dbReference type="GO" id="GO:0017101">
    <property type="term" value="C:aminoacyl-tRNA synthetase multienzyme complex"/>
    <property type="evidence" value="ECO:0007669"/>
    <property type="project" value="TreeGrafter"/>
</dbReference>
<sequence>MAKPQSPKQSAKNKTAIQPTRDADFPEWYQQVVRAADLAENSETRGCMVIKPWGYGIWELIQQQLDARFKATGHQNAYFPLLIPLSYLEKEAGHAEGFATECAVVTHHRLETEKQEDGSVKMIPTGKLAEPYVIRPTSETIIGAAFSRWIESYRDLPLLINQWANVMRWEMRPRLFLRTAEFLWQEGHTAHETEEEAIEETRTIHRLYEEFLRDHLAIPVIAGEKTEAERFPGADMTLTVEAMVQDKKAIQAGTSHYLGQNFSKAQDISFTGRDGTQQHAHTTSWGVSTRLIGTLIMAHSDDDGLILPPRVATQQIVIVPVTPKEDTRDAIIDACQALAEVLRREKSYGGQPLRVHVDARDIGGGVKKWEWVKKGVPIRIEIGPRDLEGGKVCLQRRDKTPNEKEFVPKEDFIRNATDILGEIHSNLLSRATELRDSNIIECHDMNSFDQHWSQDLPGWLSTPWNGTREQEEEISKKHKITIRCLPIDQQDGAPAPCVLTGEATSRRAIWGRSY</sequence>
<gene>
    <name evidence="8 11" type="primary">proS</name>
    <name evidence="11" type="ORF">NT6N_09710</name>
</gene>
<dbReference type="InterPro" id="IPR004154">
    <property type="entry name" value="Anticodon-bd"/>
</dbReference>
<evidence type="ECO:0000256" key="2">
    <source>
        <dbReference type="ARBA" id="ARBA00022598"/>
    </source>
</evidence>
<dbReference type="InterPro" id="IPR033721">
    <property type="entry name" value="ProRS_core_arch_euk"/>
</dbReference>
<comment type="subunit">
    <text evidence="8">Homodimer.</text>
</comment>
<comment type="catalytic activity">
    <reaction evidence="7 8">
        <text>tRNA(Pro) + L-proline + ATP = L-prolyl-tRNA(Pro) + AMP + diphosphate</text>
        <dbReference type="Rhea" id="RHEA:14305"/>
        <dbReference type="Rhea" id="RHEA-COMP:9700"/>
        <dbReference type="Rhea" id="RHEA-COMP:9702"/>
        <dbReference type="ChEBI" id="CHEBI:30616"/>
        <dbReference type="ChEBI" id="CHEBI:33019"/>
        <dbReference type="ChEBI" id="CHEBI:60039"/>
        <dbReference type="ChEBI" id="CHEBI:78442"/>
        <dbReference type="ChEBI" id="CHEBI:78532"/>
        <dbReference type="ChEBI" id="CHEBI:456215"/>
        <dbReference type="EC" id="6.1.1.15"/>
    </reaction>
</comment>
<comment type="subcellular location">
    <subcellularLocation>
        <location evidence="8">Cytoplasm</location>
    </subcellularLocation>
</comment>
<dbReference type="InterPro" id="IPR004499">
    <property type="entry name" value="Pro-tRNA-ligase_IIa_arc-type"/>
</dbReference>
<dbReference type="InterPro" id="IPR017449">
    <property type="entry name" value="Pro-tRNA_synth_II"/>
</dbReference>
<comment type="domain">
    <text evidence="8">Consists of three domains: the N-terminal catalytic domain, the anticodon-binding domain and the C-terminal extension.</text>
</comment>
<comment type="function">
    <text evidence="8">Catalyzes the attachment of proline to tRNA(Pro) in a two-step reaction: proline is first activated by ATP to form Pro-AMP and then transferred to the acceptor end of tRNA(Pro).</text>
</comment>
<dbReference type="CDD" id="cd00778">
    <property type="entry name" value="ProRS_core_arch_euk"/>
    <property type="match status" value="1"/>
</dbReference>